<dbReference type="EC" id="2.7.7.7" evidence="1"/>
<organism evidence="1 2">
    <name type="scientific">Coprobacter tertius</name>
    <dbReference type="NCBI Taxonomy" id="2944915"/>
    <lineage>
        <taxon>Bacteria</taxon>
        <taxon>Pseudomonadati</taxon>
        <taxon>Bacteroidota</taxon>
        <taxon>Bacteroidia</taxon>
        <taxon>Bacteroidales</taxon>
        <taxon>Barnesiellaceae</taxon>
        <taxon>Coprobacter</taxon>
    </lineage>
</organism>
<keyword evidence="2" id="KW-1185">Reference proteome</keyword>
<name>A0ABT1MJ11_9BACT</name>
<dbReference type="InterPro" id="IPR027417">
    <property type="entry name" value="P-loop_NTPase"/>
</dbReference>
<evidence type="ECO:0000313" key="1">
    <source>
        <dbReference type="EMBL" id="MCP9612617.1"/>
    </source>
</evidence>
<evidence type="ECO:0000313" key="2">
    <source>
        <dbReference type="Proteomes" id="UP001205603"/>
    </source>
</evidence>
<sequence length="373" mass="43359">MYFRDIVGQDEIKERLIHSVKSGQIAHAQLFCGPEGVGKFSLALAYARYIQCTQRGENDACGKCPSCRQFDNNLMHPDLHFVFPIVKKDRKNVCDYYITDWRSFVSENAYFCLDEWLEYLGAANSQAMIYAEESKEILRKMSLKTYQSEYKVMIIWLPERMNDTCANKLLKLLEEPYEKTVFLLVSNNPAAVLGTIISRTQPIRVRPLPEETIASTLISRFSLSQADAFSVAHLAAGNFRKALESIRINDETKEYFDLFVSLMRLAYGRKIQDLKSWSEEVAGLGREKERNFLEYAQRMLRENYIYNLQRPELNYMTQQEAGFSQRFAPFIHERNVTQLMEEFERAYYDIGQNANGKIVFFDLAIKCILLLKS</sequence>
<dbReference type="Pfam" id="PF13177">
    <property type="entry name" value="DNA_pol3_delta2"/>
    <property type="match status" value="1"/>
</dbReference>
<dbReference type="EMBL" id="JANDHW010000012">
    <property type="protein sequence ID" value="MCP9612617.1"/>
    <property type="molecule type" value="Genomic_DNA"/>
</dbReference>
<dbReference type="Proteomes" id="UP001205603">
    <property type="component" value="Unassembled WGS sequence"/>
</dbReference>
<dbReference type="GO" id="GO:0003887">
    <property type="term" value="F:DNA-directed DNA polymerase activity"/>
    <property type="evidence" value="ECO:0007669"/>
    <property type="project" value="UniProtKB-EC"/>
</dbReference>
<dbReference type="InterPro" id="IPR050238">
    <property type="entry name" value="DNA_Rep/Repair_Clamp_Loader"/>
</dbReference>
<proteinExistence type="predicted"/>
<keyword evidence="1" id="KW-0808">Transferase</keyword>
<dbReference type="NCBIfam" id="TIGR00678">
    <property type="entry name" value="holB"/>
    <property type="match status" value="1"/>
</dbReference>
<dbReference type="PANTHER" id="PTHR11669:SF8">
    <property type="entry name" value="DNA POLYMERASE III SUBUNIT DELTA"/>
    <property type="match status" value="1"/>
</dbReference>
<protein>
    <submittedName>
        <fullName evidence="1">DNA polymerase III subunit delta</fullName>
        <ecNumber evidence="1">2.7.7.7</ecNumber>
    </submittedName>
</protein>
<keyword evidence="1" id="KW-0548">Nucleotidyltransferase</keyword>
<comment type="caution">
    <text evidence="1">The sequence shown here is derived from an EMBL/GenBank/DDBJ whole genome shotgun (WGS) entry which is preliminary data.</text>
</comment>
<reference evidence="1 2" key="1">
    <citation type="submission" date="2022-07" db="EMBL/GenBank/DDBJ databases">
        <title>Fecal culturing of patients with breast cancer.</title>
        <authorList>
            <person name="Teng N.M.Y."/>
            <person name="Kiu R."/>
            <person name="Evans R."/>
            <person name="Baker D.J."/>
            <person name="Zenner C."/>
            <person name="Robinson S.D."/>
            <person name="Hall L.J."/>
        </authorList>
    </citation>
    <scope>NUCLEOTIDE SEQUENCE [LARGE SCALE GENOMIC DNA]</scope>
    <source>
        <strain evidence="1 2">LH1063</strain>
    </source>
</reference>
<accession>A0ABT1MJ11</accession>
<dbReference type="RefSeq" id="WP_255027947.1">
    <property type="nucleotide sequence ID" value="NZ_JANDHW010000012.1"/>
</dbReference>
<dbReference type="Gene3D" id="3.40.50.300">
    <property type="entry name" value="P-loop containing nucleotide triphosphate hydrolases"/>
    <property type="match status" value="1"/>
</dbReference>
<gene>
    <name evidence="1" type="primary">holB</name>
    <name evidence="1" type="ORF">NMU02_10990</name>
</gene>
<dbReference type="PANTHER" id="PTHR11669">
    <property type="entry name" value="REPLICATION FACTOR C / DNA POLYMERASE III GAMMA-TAU SUBUNIT"/>
    <property type="match status" value="1"/>
</dbReference>
<dbReference type="InterPro" id="IPR004622">
    <property type="entry name" value="DNA_pol_HolB"/>
</dbReference>
<dbReference type="SUPFAM" id="SSF52540">
    <property type="entry name" value="P-loop containing nucleoside triphosphate hydrolases"/>
    <property type="match status" value="1"/>
</dbReference>